<proteinExistence type="predicted"/>
<keyword evidence="4" id="KW-1185">Reference proteome</keyword>
<dbReference type="InterPro" id="IPR036249">
    <property type="entry name" value="Thioredoxin-like_sf"/>
</dbReference>
<dbReference type="Gene3D" id="3.40.30.10">
    <property type="entry name" value="Glutaredoxin"/>
    <property type="match status" value="2"/>
</dbReference>
<feature type="domain" description="GST N-terminal" evidence="1">
    <location>
        <begin position="213"/>
        <end position="292"/>
    </location>
</feature>
<organism evidence="3 4">
    <name type="scientific">Tegillarca granosa</name>
    <name type="common">Malaysian cockle</name>
    <name type="synonym">Anadara granosa</name>
    <dbReference type="NCBI Taxonomy" id="220873"/>
    <lineage>
        <taxon>Eukaryota</taxon>
        <taxon>Metazoa</taxon>
        <taxon>Spiralia</taxon>
        <taxon>Lophotrochozoa</taxon>
        <taxon>Mollusca</taxon>
        <taxon>Bivalvia</taxon>
        <taxon>Autobranchia</taxon>
        <taxon>Pteriomorphia</taxon>
        <taxon>Arcoida</taxon>
        <taxon>Arcoidea</taxon>
        <taxon>Arcidae</taxon>
        <taxon>Tegillarca</taxon>
    </lineage>
</organism>
<dbReference type="Proteomes" id="UP001217089">
    <property type="component" value="Unassembled WGS sequence"/>
</dbReference>
<evidence type="ECO:0000259" key="2">
    <source>
        <dbReference type="PROSITE" id="PS50405"/>
    </source>
</evidence>
<evidence type="ECO:0008006" key="5">
    <source>
        <dbReference type="Google" id="ProtNLM"/>
    </source>
</evidence>
<dbReference type="InterPro" id="IPR004045">
    <property type="entry name" value="Glutathione_S-Trfase_N"/>
</dbReference>
<dbReference type="CDD" id="cd03039">
    <property type="entry name" value="GST_N_Sigma_like"/>
    <property type="match status" value="1"/>
</dbReference>
<evidence type="ECO:0000313" key="3">
    <source>
        <dbReference type="EMBL" id="KAJ8313974.1"/>
    </source>
</evidence>
<evidence type="ECO:0000259" key="1">
    <source>
        <dbReference type="PROSITE" id="PS50404"/>
    </source>
</evidence>
<dbReference type="EMBL" id="JARBDR010000342">
    <property type="protein sequence ID" value="KAJ8313974.1"/>
    <property type="molecule type" value="Genomic_DNA"/>
</dbReference>
<feature type="domain" description="GST C-terminal" evidence="2">
    <location>
        <begin position="69"/>
        <end position="205"/>
    </location>
</feature>
<dbReference type="InterPro" id="IPR010987">
    <property type="entry name" value="Glutathione-S-Trfase_C-like"/>
</dbReference>
<dbReference type="SUPFAM" id="SSF52833">
    <property type="entry name" value="Thioredoxin-like"/>
    <property type="match status" value="2"/>
</dbReference>
<dbReference type="Pfam" id="PF14497">
    <property type="entry name" value="GST_C_3"/>
    <property type="match status" value="2"/>
</dbReference>
<dbReference type="SFLD" id="SFLDS00019">
    <property type="entry name" value="Glutathione_Transferase_(cytos"/>
    <property type="match status" value="1"/>
</dbReference>
<dbReference type="PROSITE" id="PS50404">
    <property type="entry name" value="GST_NTER"/>
    <property type="match status" value="2"/>
</dbReference>
<dbReference type="InterPro" id="IPR004046">
    <property type="entry name" value="GST_C"/>
</dbReference>
<dbReference type="PANTHER" id="PTHR11571:SF263">
    <property type="entry name" value="GLUTATHIONE S-TRANSFERASE"/>
    <property type="match status" value="1"/>
</dbReference>
<dbReference type="PROSITE" id="PS50405">
    <property type="entry name" value="GST_CTER"/>
    <property type="match status" value="2"/>
</dbReference>
<dbReference type="InterPro" id="IPR040079">
    <property type="entry name" value="Glutathione_S-Trfase"/>
</dbReference>
<feature type="domain" description="GST C-terminal" evidence="2">
    <location>
        <begin position="294"/>
        <end position="430"/>
    </location>
</feature>
<comment type="caution">
    <text evidence="3">The sequence shown here is derived from an EMBL/GenBank/DDBJ whole genome shotgun (WGS) entry which is preliminary data.</text>
</comment>
<dbReference type="Gene3D" id="1.20.1050.10">
    <property type="match status" value="2"/>
</dbReference>
<dbReference type="InterPro" id="IPR050213">
    <property type="entry name" value="GST_superfamily"/>
</dbReference>
<name>A0ABQ9F9E3_TEGGR</name>
<dbReference type="InterPro" id="IPR036282">
    <property type="entry name" value="Glutathione-S-Trfase_C_sf"/>
</dbReference>
<dbReference type="SUPFAM" id="SSF47616">
    <property type="entry name" value="GST C-terminal domain-like"/>
    <property type="match status" value="2"/>
</dbReference>
<accession>A0ABQ9F9E3</accession>
<gene>
    <name evidence="3" type="ORF">KUTeg_008535</name>
</gene>
<feature type="domain" description="GST N-terminal" evidence="1">
    <location>
        <begin position="4"/>
        <end position="67"/>
    </location>
</feature>
<dbReference type="PANTHER" id="PTHR11571">
    <property type="entry name" value="GLUTATHIONE S-TRANSFERASE"/>
    <property type="match status" value="1"/>
</dbReference>
<dbReference type="CDD" id="cd03192">
    <property type="entry name" value="GST_C_Sigma_like"/>
    <property type="match status" value="2"/>
</dbReference>
<evidence type="ECO:0000313" key="4">
    <source>
        <dbReference type="Proteomes" id="UP001217089"/>
    </source>
</evidence>
<protein>
    <recommendedName>
        <fullName evidence="5">Glutathione S-transferase</fullName>
    </recommendedName>
</protein>
<sequence length="456" mass="52989">MADKGWELYYHPLAGRGEFVRLLFEESGVPFTEINDDMRSKIMEGSFQLSNTPVICKYLGKKFGLYPENEEDEWHAEQVNATVHDYIAEGRLAFHGRNPVESYYTQKQETAPYIARFVAERLPRWLKYFERVLRENNGGQGFVVGSKLTYVDLGLFHVLRATESQFPEAWKENSKNIPLLHGFKKRIEERPNIAGYLKSDRWRGFEGNRMADDGWQLYYWPLAGRGEFVRLLFEESGVPYTEINENIREKIIQGEMSGYPVFAPPLIKKGSFQLSNTPVICKYLGKKFGLYPDNEEDEWHAEQVNAIVHDYLGEGCLSFHGINPMASHKSQKEETQPYIKRFVTERLPRWLKYFERVLKENNGGEGFVVGNKLTYVDLGLFHILRTTEAQFPEAWKENAGNIPLLIAFKKRIENRPKLVAYLKSDRWRGFEGNSMMGNMPSYVTLFTPKNNLQRSQ</sequence>
<reference evidence="3 4" key="1">
    <citation type="submission" date="2022-12" db="EMBL/GenBank/DDBJ databases">
        <title>Chromosome-level genome of Tegillarca granosa.</title>
        <authorList>
            <person name="Kim J."/>
        </authorList>
    </citation>
    <scope>NUCLEOTIDE SEQUENCE [LARGE SCALE GENOMIC DNA]</scope>
    <source>
        <strain evidence="3">Teg-2019</strain>
        <tissue evidence="3">Adductor muscle</tissue>
    </source>
</reference>